<proteinExistence type="predicted"/>
<dbReference type="EMBL" id="CABPSP010000013">
    <property type="protein sequence ID" value="VVE71660.1"/>
    <property type="molecule type" value="Genomic_DNA"/>
</dbReference>
<protein>
    <submittedName>
        <fullName evidence="1">Uncharacterized protein</fullName>
    </submittedName>
</protein>
<evidence type="ECO:0000313" key="1">
    <source>
        <dbReference type="EMBL" id="VVE71660.1"/>
    </source>
</evidence>
<gene>
    <name evidence="1" type="ORF">PAN31117_04129</name>
</gene>
<organism evidence="1 2">
    <name type="scientific">Pandoraea anapnoica</name>
    <dbReference type="NCBI Taxonomy" id="2508301"/>
    <lineage>
        <taxon>Bacteria</taxon>
        <taxon>Pseudomonadati</taxon>
        <taxon>Pseudomonadota</taxon>
        <taxon>Betaproteobacteria</taxon>
        <taxon>Burkholderiales</taxon>
        <taxon>Burkholderiaceae</taxon>
        <taxon>Pandoraea</taxon>
    </lineage>
</organism>
<reference evidence="1 2" key="1">
    <citation type="submission" date="2019-08" db="EMBL/GenBank/DDBJ databases">
        <authorList>
            <person name="Peeters C."/>
        </authorList>
    </citation>
    <scope>NUCLEOTIDE SEQUENCE [LARGE SCALE GENOMIC DNA]</scope>
    <source>
        <strain evidence="1 2">LMG 31117</strain>
    </source>
</reference>
<name>A0A5E5AHV3_9BURK</name>
<evidence type="ECO:0000313" key="2">
    <source>
        <dbReference type="Proteomes" id="UP000383122"/>
    </source>
</evidence>
<sequence length="209" mass="23278">MRSAVPAGIQAGFLRRGLLARCRGDAVRVNVSGLIVGTGAIVSSHCSRPRERTTRISVRNDEPLPLSRFRRVRTLIPALSESVAWSRFRCIRSVFKRSPSFASISAGVRCLWVLFVVFTSSSIFHGVLHQPATLLLLTPKIADKRQTVADCCEAHGQCRTRKSISWLTPFPKGGERGLALNATLVRDVDLEPFEKYKISEPTNFQLFKK</sequence>
<dbReference type="Proteomes" id="UP000383122">
    <property type="component" value="Unassembled WGS sequence"/>
</dbReference>
<keyword evidence="2" id="KW-1185">Reference proteome</keyword>
<accession>A0A5E5AHV3</accession>
<dbReference type="AlphaFoldDB" id="A0A5E5AHV3"/>